<evidence type="ECO:0000313" key="2">
    <source>
        <dbReference type="Proteomes" id="UP000053647"/>
    </source>
</evidence>
<dbReference type="AlphaFoldDB" id="A0A0C9U8B8"/>
<dbReference type="Proteomes" id="UP000053647">
    <property type="component" value="Unassembled WGS sequence"/>
</dbReference>
<dbReference type="GO" id="GO:0042720">
    <property type="term" value="C:mitochondrial inner membrane peptidase complex"/>
    <property type="evidence" value="ECO:0007669"/>
    <property type="project" value="InterPro"/>
</dbReference>
<dbReference type="EMBL" id="KN819337">
    <property type="protein sequence ID" value="KIJ15311.1"/>
    <property type="molecule type" value="Genomic_DNA"/>
</dbReference>
<dbReference type="InterPro" id="IPR024645">
    <property type="entry name" value="Mitochondr_Som1"/>
</dbReference>
<organism evidence="1 2">
    <name type="scientific">Paxillus involutus ATCC 200175</name>
    <dbReference type="NCBI Taxonomy" id="664439"/>
    <lineage>
        <taxon>Eukaryota</taxon>
        <taxon>Fungi</taxon>
        <taxon>Dikarya</taxon>
        <taxon>Basidiomycota</taxon>
        <taxon>Agaricomycotina</taxon>
        <taxon>Agaricomycetes</taxon>
        <taxon>Agaricomycetidae</taxon>
        <taxon>Boletales</taxon>
        <taxon>Paxilineae</taxon>
        <taxon>Paxillaceae</taxon>
        <taxon>Paxillus</taxon>
    </lineage>
</organism>
<reference evidence="2" key="2">
    <citation type="submission" date="2015-01" db="EMBL/GenBank/DDBJ databases">
        <title>Evolutionary Origins and Diversification of the Mycorrhizal Mutualists.</title>
        <authorList>
            <consortium name="DOE Joint Genome Institute"/>
            <consortium name="Mycorrhizal Genomics Consortium"/>
            <person name="Kohler A."/>
            <person name="Kuo A."/>
            <person name="Nagy L.G."/>
            <person name="Floudas D."/>
            <person name="Copeland A."/>
            <person name="Barry K.W."/>
            <person name="Cichocki N."/>
            <person name="Veneault-Fourrey C."/>
            <person name="LaButti K."/>
            <person name="Lindquist E.A."/>
            <person name="Lipzen A."/>
            <person name="Lundell T."/>
            <person name="Morin E."/>
            <person name="Murat C."/>
            <person name="Riley R."/>
            <person name="Ohm R."/>
            <person name="Sun H."/>
            <person name="Tunlid A."/>
            <person name="Henrissat B."/>
            <person name="Grigoriev I.V."/>
            <person name="Hibbett D.S."/>
            <person name="Martin F."/>
        </authorList>
    </citation>
    <scope>NUCLEOTIDE SEQUENCE [LARGE SCALE GENOMIC DNA]</scope>
    <source>
        <strain evidence="2">ATCC 200175</strain>
    </source>
</reference>
<dbReference type="OrthoDB" id="3983163at2759"/>
<reference evidence="1 2" key="1">
    <citation type="submission" date="2014-06" db="EMBL/GenBank/DDBJ databases">
        <authorList>
            <consortium name="DOE Joint Genome Institute"/>
            <person name="Kuo A."/>
            <person name="Kohler A."/>
            <person name="Nagy L.G."/>
            <person name="Floudas D."/>
            <person name="Copeland A."/>
            <person name="Barry K.W."/>
            <person name="Cichocki N."/>
            <person name="Veneault-Fourrey C."/>
            <person name="LaButti K."/>
            <person name="Lindquist E.A."/>
            <person name="Lipzen A."/>
            <person name="Lundell T."/>
            <person name="Morin E."/>
            <person name="Murat C."/>
            <person name="Sun H."/>
            <person name="Tunlid A."/>
            <person name="Henrissat B."/>
            <person name="Grigoriev I.V."/>
            <person name="Hibbett D.S."/>
            <person name="Martin F."/>
            <person name="Nordberg H.P."/>
            <person name="Cantor M.N."/>
            <person name="Hua S.X."/>
        </authorList>
    </citation>
    <scope>NUCLEOTIDE SEQUENCE [LARGE SCALE GENOMIC DNA]</scope>
    <source>
        <strain evidence="1 2">ATCC 200175</strain>
    </source>
</reference>
<protein>
    <submittedName>
        <fullName evidence="1">Uncharacterized protein</fullName>
    </submittedName>
</protein>
<keyword evidence="2" id="KW-1185">Reference proteome</keyword>
<name>A0A0C9U8B8_PAXIN</name>
<sequence length="63" mass="7338">VQYSCELEKLPSGEIRPHCFPVPRIFRVCPNQPAVEITTYATIDLKTGEIEMPHENRFVLYFN</sequence>
<feature type="non-terminal residue" evidence="1">
    <location>
        <position position="1"/>
    </location>
</feature>
<proteinExistence type="predicted"/>
<dbReference type="HOGENOM" id="CLU_175714_1_0_1"/>
<evidence type="ECO:0000313" key="1">
    <source>
        <dbReference type="EMBL" id="KIJ15311.1"/>
    </source>
</evidence>
<dbReference type="Pfam" id="PF11093">
    <property type="entry name" value="Mitochondr_Som1"/>
    <property type="match status" value="1"/>
</dbReference>
<gene>
    <name evidence="1" type="ORF">PAXINDRAFT_77468</name>
</gene>
<accession>A0A0C9U8B8</accession>